<evidence type="ECO:0000256" key="8">
    <source>
        <dbReference type="SAM" id="Phobius"/>
    </source>
</evidence>
<organism evidence="9 10">
    <name type="scientific">Agromyces binzhouensis</name>
    <dbReference type="NCBI Taxonomy" id="1817495"/>
    <lineage>
        <taxon>Bacteria</taxon>
        <taxon>Bacillati</taxon>
        <taxon>Actinomycetota</taxon>
        <taxon>Actinomycetes</taxon>
        <taxon>Micrococcales</taxon>
        <taxon>Microbacteriaceae</taxon>
        <taxon>Agromyces</taxon>
    </lineage>
</organism>
<evidence type="ECO:0000256" key="2">
    <source>
        <dbReference type="ARBA" id="ARBA00022448"/>
    </source>
</evidence>
<keyword evidence="5 8" id="KW-1133">Transmembrane helix</keyword>
<dbReference type="AlphaFoldDB" id="A0A4Q2JRV1"/>
<evidence type="ECO:0000256" key="1">
    <source>
        <dbReference type="ARBA" id="ARBA00004651"/>
    </source>
</evidence>
<keyword evidence="10" id="KW-1185">Reference proteome</keyword>
<dbReference type="RefSeq" id="WP_129233732.1">
    <property type="nucleotide sequence ID" value="NZ_JBHXVJ010000001.1"/>
</dbReference>
<dbReference type="GO" id="GO:0022857">
    <property type="term" value="F:transmembrane transporter activity"/>
    <property type="evidence" value="ECO:0007669"/>
    <property type="project" value="InterPro"/>
</dbReference>
<dbReference type="PANTHER" id="PTHR30561">
    <property type="entry name" value="SMR FAMILY PROTON-DEPENDENT DRUG EFFLUX TRANSPORTER SUGE"/>
    <property type="match status" value="1"/>
</dbReference>
<dbReference type="EMBL" id="SDPL01000051">
    <property type="protein sequence ID" value="RXZ49884.1"/>
    <property type="molecule type" value="Genomic_DNA"/>
</dbReference>
<evidence type="ECO:0000256" key="4">
    <source>
        <dbReference type="ARBA" id="ARBA00022692"/>
    </source>
</evidence>
<evidence type="ECO:0000256" key="7">
    <source>
        <dbReference type="RuleBase" id="RU003942"/>
    </source>
</evidence>
<name>A0A4Q2JRV1_9MICO</name>
<comment type="caution">
    <text evidence="9">The sequence shown here is derived from an EMBL/GenBank/DDBJ whole genome shotgun (WGS) entry which is preliminary data.</text>
</comment>
<accession>A0A4Q2JRV1</accession>
<reference evidence="9 10" key="1">
    <citation type="submission" date="2019-01" db="EMBL/GenBank/DDBJ databases">
        <authorList>
            <person name="Li J."/>
        </authorList>
    </citation>
    <scope>NUCLEOTIDE SEQUENCE [LARGE SCALE GENOMIC DNA]</scope>
    <source>
        <strain evidence="9 10">CGMCC 4.7180</strain>
    </source>
</reference>
<evidence type="ECO:0000256" key="5">
    <source>
        <dbReference type="ARBA" id="ARBA00022989"/>
    </source>
</evidence>
<dbReference type="GO" id="GO:0005886">
    <property type="term" value="C:plasma membrane"/>
    <property type="evidence" value="ECO:0007669"/>
    <property type="project" value="UniProtKB-SubCell"/>
</dbReference>
<protein>
    <submittedName>
        <fullName evidence="9">Multidrug efflux SMR transporter</fullName>
    </submittedName>
</protein>
<gene>
    <name evidence="9" type="ORF">ESO86_04755</name>
</gene>
<evidence type="ECO:0000313" key="10">
    <source>
        <dbReference type="Proteomes" id="UP000292881"/>
    </source>
</evidence>
<keyword evidence="2" id="KW-0813">Transport</keyword>
<comment type="subcellular location">
    <subcellularLocation>
        <location evidence="1 7">Cell membrane</location>
        <topology evidence="1 7">Multi-pass membrane protein</topology>
    </subcellularLocation>
</comment>
<dbReference type="PANTHER" id="PTHR30561:SF1">
    <property type="entry name" value="MULTIDRUG TRANSPORTER EMRE"/>
    <property type="match status" value="1"/>
</dbReference>
<dbReference type="Proteomes" id="UP000292881">
    <property type="component" value="Unassembled WGS sequence"/>
</dbReference>
<evidence type="ECO:0000256" key="3">
    <source>
        <dbReference type="ARBA" id="ARBA00022475"/>
    </source>
</evidence>
<feature type="transmembrane region" description="Helical" evidence="8">
    <location>
        <begin position="57"/>
        <end position="78"/>
    </location>
</feature>
<keyword evidence="6 8" id="KW-0472">Membrane</keyword>
<dbReference type="Pfam" id="PF00893">
    <property type="entry name" value="Multi_Drug_Res"/>
    <property type="match status" value="1"/>
</dbReference>
<sequence length="111" mass="11554">MAWVFLALAIAAEVAATSLIGFTAGFTRLWWTVIVLAGYGFSFWMLALTVRELEIGIVYAIWSGVGTAAIVAIGVLFLGESISVPKLVGIGLIVAGVLVLNLFAAESAAHG</sequence>
<dbReference type="FunFam" id="1.10.3730.20:FF:000001">
    <property type="entry name" value="Quaternary ammonium compound resistance transporter SugE"/>
    <property type="match status" value="1"/>
</dbReference>
<keyword evidence="4 7" id="KW-0812">Transmembrane</keyword>
<dbReference type="InterPro" id="IPR037185">
    <property type="entry name" value="EmrE-like"/>
</dbReference>
<dbReference type="OrthoDB" id="21828at2"/>
<dbReference type="Gene3D" id="1.10.3730.20">
    <property type="match status" value="1"/>
</dbReference>
<evidence type="ECO:0000256" key="6">
    <source>
        <dbReference type="ARBA" id="ARBA00023136"/>
    </source>
</evidence>
<evidence type="ECO:0000313" key="9">
    <source>
        <dbReference type="EMBL" id="RXZ49884.1"/>
    </source>
</evidence>
<feature type="transmembrane region" description="Helical" evidence="8">
    <location>
        <begin position="29"/>
        <end position="50"/>
    </location>
</feature>
<dbReference type="SUPFAM" id="SSF103481">
    <property type="entry name" value="Multidrug resistance efflux transporter EmrE"/>
    <property type="match status" value="1"/>
</dbReference>
<feature type="transmembrane region" description="Helical" evidence="8">
    <location>
        <begin position="84"/>
        <end position="105"/>
    </location>
</feature>
<dbReference type="InterPro" id="IPR045324">
    <property type="entry name" value="Small_multidrug_res"/>
</dbReference>
<comment type="similarity">
    <text evidence="7">Belongs to the drug/metabolite transporter (DMT) superfamily. Small multidrug resistance (SMR) (TC 2.A.7.1) family.</text>
</comment>
<proteinExistence type="inferred from homology"/>
<keyword evidence="3" id="KW-1003">Cell membrane</keyword>
<dbReference type="InterPro" id="IPR000390">
    <property type="entry name" value="Small_drug/metabolite_transptr"/>
</dbReference>